<dbReference type="EMBL" id="JACBAZ010000006">
    <property type="protein sequence ID" value="NWK56898.1"/>
    <property type="molecule type" value="Genomic_DNA"/>
</dbReference>
<feature type="transmembrane region" description="Helical" evidence="1">
    <location>
        <begin position="84"/>
        <end position="100"/>
    </location>
</feature>
<proteinExistence type="predicted"/>
<keyword evidence="1" id="KW-0472">Membrane</keyword>
<feature type="transmembrane region" description="Helical" evidence="1">
    <location>
        <begin position="132"/>
        <end position="157"/>
    </location>
</feature>
<gene>
    <name evidence="2" type="ORF">HW115_14840</name>
</gene>
<name>A0A851GGI5_9BACT</name>
<keyword evidence="1" id="KW-1133">Transmembrane helix</keyword>
<sequence length="170" mass="19180">MTGMRTLAALWGFIGVCSLIGSAIYRLSPRAKEAIDMGLSTWQWVVLVLFALFMLVSEGYRGFQKKFSPRTAARVKYLYDHPHLLRGLLAPFFCMGYFHAKRKTQLTAIILTLGIICLVILVSFCPQPWRGIIDFGVVLGLAWGVSTFVIFTIQSFLDKNFKHSPETPDQ</sequence>
<organism evidence="2 3">
    <name type="scientific">Oceaniferula marina</name>
    <dbReference type="NCBI Taxonomy" id="2748318"/>
    <lineage>
        <taxon>Bacteria</taxon>
        <taxon>Pseudomonadati</taxon>
        <taxon>Verrucomicrobiota</taxon>
        <taxon>Verrucomicrobiia</taxon>
        <taxon>Verrucomicrobiales</taxon>
        <taxon>Verrucomicrobiaceae</taxon>
        <taxon>Oceaniferula</taxon>
    </lineage>
</organism>
<comment type="caution">
    <text evidence="2">The sequence shown here is derived from an EMBL/GenBank/DDBJ whole genome shotgun (WGS) entry which is preliminary data.</text>
</comment>
<evidence type="ECO:0000313" key="2">
    <source>
        <dbReference type="EMBL" id="NWK56898.1"/>
    </source>
</evidence>
<feature type="transmembrane region" description="Helical" evidence="1">
    <location>
        <begin position="41"/>
        <end position="63"/>
    </location>
</feature>
<accession>A0A851GGI5</accession>
<keyword evidence="3" id="KW-1185">Reference proteome</keyword>
<evidence type="ECO:0000256" key="1">
    <source>
        <dbReference type="SAM" id="Phobius"/>
    </source>
</evidence>
<dbReference type="Proteomes" id="UP000557872">
    <property type="component" value="Unassembled WGS sequence"/>
</dbReference>
<keyword evidence="1" id="KW-0812">Transmembrane</keyword>
<dbReference type="AlphaFoldDB" id="A0A851GGI5"/>
<protein>
    <submittedName>
        <fullName evidence="2">Uncharacterized protein</fullName>
    </submittedName>
</protein>
<evidence type="ECO:0000313" key="3">
    <source>
        <dbReference type="Proteomes" id="UP000557872"/>
    </source>
</evidence>
<feature type="transmembrane region" description="Helical" evidence="1">
    <location>
        <begin position="106"/>
        <end position="125"/>
    </location>
</feature>
<reference evidence="2 3" key="1">
    <citation type="submission" date="2020-07" db="EMBL/GenBank/DDBJ databases">
        <title>Roseicoccus Jingziensis gen. nov., sp. nov., isolated from coastal seawater.</title>
        <authorList>
            <person name="Feng X."/>
        </authorList>
    </citation>
    <scope>NUCLEOTIDE SEQUENCE [LARGE SCALE GENOMIC DNA]</scope>
    <source>
        <strain evidence="2 3">N1E253</strain>
    </source>
</reference>